<comment type="caution">
    <text evidence="5">The sequence shown here is derived from an EMBL/GenBank/DDBJ whole genome shotgun (WGS) entry which is preliminary data.</text>
</comment>
<evidence type="ECO:0000313" key="5">
    <source>
        <dbReference type="EMBL" id="MCV2890792.1"/>
    </source>
</evidence>
<dbReference type="InterPro" id="IPR029058">
    <property type="entry name" value="AB_hydrolase_fold"/>
</dbReference>
<keyword evidence="6" id="KW-1185">Reference proteome</keyword>
<sequence>MKLFNETGSKPPLIVAPTIGGSSYARGRSLAAELGEDQPIVALDRLQREGLFLADLSEMAEIHLRQLEDIGIDDAFHLVGTSFGAQLCYKIATLMDQAGKTPGQILLVDDDADVHRRRFGIEKENHALQNPIAAGRRAVDRNMLEFFSGKVTLIKAEHWLGERQPGAASDWDYLASGGVDVFEFPCTHTEIWQTAWVSQLAGVIKQSLGSDDPAPCPAHNPLVHHPSRRPELPDAAITAFRLSKQGDLNGEVEHYESVRNNLPEWALINLASAYRQRGQIRQAIEVLEQAAGGMVRPSNSHFELARIYAARNNSGASRTLASRVSALQTLDASDFQALGNILHQCKDTKGAEAAYREAIALDPVRTECHRRCTRLFVDTGRLPEAVALLEEAIDAQPQVVFLKEELAEMLVKSGHDDRAETILQDALDQDPNRPKAAKLLGGIYTRRRKFCDAIVVLGKAADTHKGNIALKSALADVHLAKDDPCSALECFQDIVTINESFVPGWLGLSNVLQKLGREEQAITALLGVPVYLRSNTELRCRISELLFSLHDKKQLDLCGTGEEPTSTMPDGGRFKQAAWQ</sequence>
<dbReference type="Proteomes" id="UP001320899">
    <property type="component" value="Unassembled WGS sequence"/>
</dbReference>
<dbReference type="Gene3D" id="1.25.40.10">
    <property type="entry name" value="Tetratricopeptide repeat domain"/>
    <property type="match status" value="1"/>
</dbReference>
<dbReference type="InterPro" id="IPR011990">
    <property type="entry name" value="TPR-like_helical_dom_sf"/>
</dbReference>
<dbReference type="InterPro" id="IPR001031">
    <property type="entry name" value="Thioesterase"/>
</dbReference>
<keyword evidence="1" id="KW-0677">Repeat</keyword>
<dbReference type="SUPFAM" id="SSF48452">
    <property type="entry name" value="TPR-like"/>
    <property type="match status" value="1"/>
</dbReference>
<dbReference type="Pfam" id="PF00975">
    <property type="entry name" value="Thioesterase"/>
    <property type="match status" value="1"/>
</dbReference>
<reference evidence="5 6" key="1">
    <citation type="submission" date="2022-10" db="EMBL/GenBank/DDBJ databases">
        <title>Ruegeria sp. nov., isolated from ocean surface sediments.</title>
        <authorList>
            <person name="He W."/>
            <person name="Xue H.-P."/>
            <person name="Zhang D.-F."/>
        </authorList>
    </citation>
    <scope>NUCLEOTIDE SEQUENCE [LARGE SCALE GENOMIC DNA]</scope>
    <source>
        <strain evidence="5 6">XHP0148</strain>
    </source>
</reference>
<dbReference type="InterPro" id="IPR039226">
    <property type="entry name" value="Ski3/TTC37"/>
</dbReference>
<dbReference type="Pfam" id="PF13432">
    <property type="entry name" value="TPR_16"/>
    <property type="match status" value="1"/>
</dbReference>
<dbReference type="Pfam" id="PF13181">
    <property type="entry name" value="TPR_8"/>
    <property type="match status" value="1"/>
</dbReference>
<dbReference type="Gene3D" id="3.40.50.1820">
    <property type="entry name" value="alpha/beta hydrolase"/>
    <property type="match status" value="1"/>
</dbReference>
<evidence type="ECO:0000256" key="2">
    <source>
        <dbReference type="ARBA" id="ARBA00022803"/>
    </source>
</evidence>
<evidence type="ECO:0000256" key="3">
    <source>
        <dbReference type="PROSITE-ProRule" id="PRU00339"/>
    </source>
</evidence>
<evidence type="ECO:0000256" key="1">
    <source>
        <dbReference type="ARBA" id="ARBA00022737"/>
    </source>
</evidence>
<dbReference type="PANTHER" id="PTHR15704:SF7">
    <property type="entry name" value="SUPERKILLER COMPLEX PROTEIN 3"/>
    <property type="match status" value="1"/>
</dbReference>
<feature type="repeat" description="TPR" evidence="3">
    <location>
        <begin position="332"/>
        <end position="365"/>
    </location>
</feature>
<dbReference type="SMART" id="SM00028">
    <property type="entry name" value="TPR"/>
    <property type="match status" value="5"/>
</dbReference>
<keyword evidence="2 3" id="KW-0802">TPR repeat</keyword>
<feature type="domain" description="Thioesterase" evidence="4">
    <location>
        <begin position="12"/>
        <end position="115"/>
    </location>
</feature>
<dbReference type="EMBL" id="JAOWLB010000022">
    <property type="protein sequence ID" value="MCV2890792.1"/>
    <property type="molecule type" value="Genomic_DNA"/>
</dbReference>
<dbReference type="InterPro" id="IPR019734">
    <property type="entry name" value="TPR_rpt"/>
</dbReference>
<dbReference type="PROSITE" id="PS50005">
    <property type="entry name" value="TPR"/>
    <property type="match status" value="1"/>
</dbReference>
<gene>
    <name evidence="5" type="ORF">OE747_20860</name>
</gene>
<dbReference type="Pfam" id="PF13176">
    <property type="entry name" value="TPR_7"/>
    <property type="match status" value="1"/>
</dbReference>
<evidence type="ECO:0000259" key="4">
    <source>
        <dbReference type="Pfam" id="PF00975"/>
    </source>
</evidence>
<dbReference type="SUPFAM" id="SSF53474">
    <property type="entry name" value="alpha/beta-Hydrolases"/>
    <property type="match status" value="1"/>
</dbReference>
<accession>A0ABT3AQD5</accession>
<dbReference type="RefSeq" id="WP_263830409.1">
    <property type="nucleotide sequence ID" value="NZ_JAOWLB010000022.1"/>
</dbReference>
<proteinExistence type="predicted"/>
<evidence type="ECO:0000313" key="6">
    <source>
        <dbReference type="Proteomes" id="UP001320899"/>
    </source>
</evidence>
<name>A0ABT3AQD5_9RHOB</name>
<organism evidence="5 6">
    <name type="scientific">Ruegeria aquimaris</name>
    <dbReference type="NCBI Taxonomy" id="2984333"/>
    <lineage>
        <taxon>Bacteria</taxon>
        <taxon>Pseudomonadati</taxon>
        <taxon>Pseudomonadota</taxon>
        <taxon>Alphaproteobacteria</taxon>
        <taxon>Rhodobacterales</taxon>
        <taxon>Roseobacteraceae</taxon>
        <taxon>Ruegeria</taxon>
    </lineage>
</organism>
<protein>
    <submittedName>
        <fullName evidence="5">Tetratricopeptide repeat protein</fullName>
    </submittedName>
</protein>
<dbReference type="PANTHER" id="PTHR15704">
    <property type="entry name" value="SUPERKILLER 3 PROTEIN-RELATED"/>
    <property type="match status" value="1"/>
</dbReference>